<evidence type="ECO:0000256" key="9">
    <source>
        <dbReference type="ARBA" id="ARBA00022840"/>
    </source>
</evidence>
<dbReference type="Proteomes" id="UP000635885">
    <property type="component" value="Unassembled WGS sequence"/>
</dbReference>
<feature type="transmembrane region" description="Helical" evidence="13">
    <location>
        <begin position="211"/>
        <end position="229"/>
    </location>
</feature>
<evidence type="ECO:0000313" key="17">
    <source>
        <dbReference type="Proteomes" id="UP000635885"/>
    </source>
</evidence>
<dbReference type="PANTHER" id="PTHR42878:SF7">
    <property type="entry name" value="SENSOR HISTIDINE KINASE GLRK"/>
    <property type="match status" value="1"/>
</dbReference>
<dbReference type="InterPro" id="IPR036097">
    <property type="entry name" value="HisK_dim/P_sf"/>
</dbReference>
<comment type="catalytic activity">
    <reaction evidence="1">
        <text>ATP + protein L-histidine = ADP + protein N-phospho-L-histidine.</text>
        <dbReference type="EC" id="2.7.13.3"/>
    </reaction>
</comment>
<dbReference type="SMART" id="SM00091">
    <property type="entry name" value="PAS"/>
    <property type="match status" value="1"/>
</dbReference>
<dbReference type="SMART" id="SM00387">
    <property type="entry name" value="HATPase_c"/>
    <property type="match status" value="1"/>
</dbReference>
<feature type="transmembrane region" description="Helical" evidence="13">
    <location>
        <begin position="65"/>
        <end position="86"/>
    </location>
</feature>
<dbReference type="InterPro" id="IPR003594">
    <property type="entry name" value="HATPase_dom"/>
</dbReference>
<organism evidence="16 17">
    <name type="scientific">Belliella aquatica</name>
    <dbReference type="NCBI Taxonomy" id="1323734"/>
    <lineage>
        <taxon>Bacteria</taxon>
        <taxon>Pseudomonadati</taxon>
        <taxon>Bacteroidota</taxon>
        <taxon>Cytophagia</taxon>
        <taxon>Cytophagales</taxon>
        <taxon>Cyclobacteriaceae</taxon>
        <taxon>Belliella</taxon>
    </lineage>
</organism>
<keyword evidence="10 13" id="KW-1133">Transmembrane helix</keyword>
<dbReference type="EC" id="2.7.13.3" evidence="3"/>
<dbReference type="RefSeq" id="WP_188441367.1">
    <property type="nucleotide sequence ID" value="NZ_BMFD01000004.1"/>
</dbReference>
<evidence type="ECO:0000256" key="12">
    <source>
        <dbReference type="ARBA" id="ARBA00023136"/>
    </source>
</evidence>
<evidence type="ECO:0000259" key="15">
    <source>
        <dbReference type="PROSITE" id="PS50112"/>
    </source>
</evidence>
<dbReference type="CDD" id="cd00130">
    <property type="entry name" value="PAS"/>
    <property type="match status" value="1"/>
</dbReference>
<evidence type="ECO:0000256" key="10">
    <source>
        <dbReference type="ARBA" id="ARBA00022989"/>
    </source>
</evidence>
<dbReference type="PROSITE" id="PS50112">
    <property type="entry name" value="PAS"/>
    <property type="match status" value="1"/>
</dbReference>
<name>A0ABQ1M9T2_9BACT</name>
<evidence type="ECO:0000256" key="3">
    <source>
        <dbReference type="ARBA" id="ARBA00012438"/>
    </source>
</evidence>
<keyword evidence="4" id="KW-0597">Phosphoprotein</keyword>
<dbReference type="SUPFAM" id="SSF55785">
    <property type="entry name" value="PYP-like sensor domain (PAS domain)"/>
    <property type="match status" value="1"/>
</dbReference>
<dbReference type="Pfam" id="PF00989">
    <property type="entry name" value="PAS"/>
    <property type="match status" value="1"/>
</dbReference>
<evidence type="ECO:0000256" key="2">
    <source>
        <dbReference type="ARBA" id="ARBA00004141"/>
    </source>
</evidence>
<feature type="transmembrane region" description="Helical" evidence="13">
    <location>
        <begin position="144"/>
        <end position="168"/>
    </location>
</feature>
<feature type="transmembrane region" description="Helical" evidence="13">
    <location>
        <begin position="34"/>
        <end position="53"/>
    </location>
</feature>
<dbReference type="InterPro" id="IPR000014">
    <property type="entry name" value="PAS"/>
</dbReference>
<evidence type="ECO:0000259" key="14">
    <source>
        <dbReference type="PROSITE" id="PS50109"/>
    </source>
</evidence>
<evidence type="ECO:0000256" key="4">
    <source>
        <dbReference type="ARBA" id="ARBA00022553"/>
    </source>
</evidence>
<keyword evidence="11" id="KW-0902">Two-component regulatory system</keyword>
<evidence type="ECO:0000256" key="5">
    <source>
        <dbReference type="ARBA" id="ARBA00022679"/>
    </source>
</evidence>
<dbReference type="Gene3D" id="3.30.565.10">
    <property type="entry name" value="Histidine kinase-like ATPase, C-terminal domain"/>
    <property type="match status" value="1"/>
</dbReference>
<evidence type="ECO:0000313" key="16">
    <source>
        <dbReference type="EMBL" id="GGC37290.1"/>
    </source>
</evidence>
<comment type="subcellular location">
    <subcellularLocation>
        <location evidence="2">Membrane</location>
        <topology evidence="2">Multi-pass membrane protein</topology>
    </subcellularLocation>
</comment>
<dbReference type="SUPFAM" id="SSF55874">
    <property type="entry name" value="ATPase domain of HSP90 chaperone/DNA topoisomerase II/histidine kinase"/>
    <property type="match status" value="1"/>
</dbReference>
<sequence length="590" mass="67428">MNLDFNIFSLTLLISGIIVTALSAIIIIRLSDYVRWFAFTMLLVSLWSVAYGFELASSTLEAMLFWIKIEYIGISFAPAVWLWFCLKYVGYEKWQNRSTFLAVFLIPIITYALVLTNEFHFFYYSDTEVVLSGPFPLLKFTKGIWYYVHTAYFYITLLIGNILLFTRFKNTESIYKKQTYTIIAGGVIPWLVNIMYIFGVRPFEYIDLTPYSFLILYIIIGIGLLKFDLFDIKPIARDKVIRAMTKGIIVVDPQNRVIDFNPSMLKILGRLNENLIGKSIGEIFEDYQEIINAAVQQQNGVLDLKISFSDEVRDFHIELIPLLDKQSIFSGLLLQFDDVTEEIEIREKLILQTEELQKLNNLKDKLFSIISHDLKGPILGIRELVKLTADGTISKEEFIDILPEVSKNMDSVSLLLENLLAWTSRQLRGEFVDKNRFDLSNLLKQQYALFEKLAKEKDIHLEVKTEEDLYAFADKNMIDLVIRNLISNALKFSSCGDQVSVIAKKRNNQLLVKIADSGAGISQENLDKLNNGESFTTAGARNETGTGLGLILVKDYIAKNGGELLIKSEVNIGSEFEFSLPIYKDELIIN</sequence>
<protein>
    <recommendedName>
        <fullName evidence="3">histidine kinase</fullName>
        <ecNumber evidence="3">2.7.13.3</ecNumber>
    </recommendedName>
</protein>
<evidence type="ECO:0000256" key="8">
    <source>
        <dbReference type="ARBA" id="ARBA00022777"/>
    </source>
</evidence>
<gene>
    <name evidence="16" type="ORF">GCM10010993_15160</name>
</gene>
<dbReference type="InterPro" id="IPR035965">
    <property type="entry name" value="PAS-like_dom_sf"/>
</dbReference>
<keyword evidence="12 13" id="KW-0472">Membrane</keyword>
<dbReference type="SUPFAM" id="SSF47384">
    <property type="entry name" value="Homodimeric domain of signal transducing histidine kinase"/>
    <property type="match status" value="1"/>
</dbReference>
<keyword evidence="6 13" id="KW-0812">Transmembrane</keyword>
<evidence type="ECO:0000256" key="7">
    <source>
        <dbReference type="ARBA" id="ARBA00022741"/>
    </source>
</evidence>
<evidence type="ECO:0000256" key="11">
    <source>
        <dbReference type="ARBA" id="ARBA00023012"/>
    </source>
</evidence>
<keyword evidence="17" id="KW-1185">Reference proteome</keyword>
<keyword evidence="5" id="KW-0808">Transferase</keyword>
<dbReference type="InterPro" id="IPR004358">
    <property type="entry name" value="Sig_transdc_His_kin-like_C"/>
</dbReference>
<reference evidence="17" key="1">
    <citation type="journal article" date="2019" name="Int. J. Syst. Evol. Microbiol.">
        <title>The Global Catalogue of Microorganisms (GCM) 10K type strain sequencing project: providing services to taxonomists for standard genome sequencing and annotation.</title>
        <authorList>
            <consortium name="The Broad Institute Genomics Platform"/>
            <consortium name="The Broad Institute Genome Sequencing Center for Infectious Disease"/>
            <person name="Wu L."/>
            <person name="Ma J."/>
        </authorList>
    </citation>
    <scope>NUCLEOTIDE SEQUENCE [LARGE SCALE GENOMIC DNA]</scope>
    <source>
        <strain evidence="17">CGMCC 1.12479</strain>
    </source>
</reference>
<dbReference type="CDD" id="cd00082">
    <property type="entry name" value="HisKA"/>
    <property type="match status" value="1"/>
</dbReference>
<keyword evidence="8" id="KW-0418">Kinase</keyword>
<accession>A0ABQ1M9T2</accession>
<dbReference type="Pfam" id="PF16927">
    <property type="entry name" value="HisKA_7TM"/>
    <property type="match status" value="1"/>
</dbReference>
<dbReference type="InterPro" id="IPR036890">
    <property type="entry name" value="HATPase_C_sf"/>
</dbReference>
<feature type="transmembrane region" description="Helical" evidence="13">
    <location>
        <begin position="180"/>
        <end position="199"/>
    </location>
</feature>
<dbReference type="PRINTS" id="PR00344">
    <property type="entry name" value="BCTRLSENSOR"/>
</dbReference>
<keyword evidence="9" id="KW-0067">ATP-binding</keyword>
<evidence type="ECO:0000256" key="13">
    <source>
        <dbReference type="SAM" id="Phobius"/>
    </source>
</evidence>
<feature type="domain" description="PAS" evidence="15">
    <location>
        <begin position="239"/>
        <end position="285"/>
    </location>
</feature>
<keyword evidence="7" id="KW-0547">Nucleotide-binding</keyword>
<feature type="domain" description="Histidine kinase" evidence="14">
    <location>
        <begin position="369"/>
        <end position="584"/>
    </location>
</feature>
<dbReference type="CDD" id="cd00075">
    <property type="entry name" value="HATPase"/>
    <property type="match status" value="1"/>
</dbReference>
<dbReference type="InterPro" id="IPR003661">
    <property type="entry name" value="HisK_dim/P_dom"/>
</dbReference>
<dbReference type="NCBIfam" id="TIGR00229">
    <property type="entry name" value="sensory_box"/>
    <property type="match status" value="1"/>
</dbReference>
<feature type="transmembrane region" description="Helical" evidence="13">
    <location>
        <begin position="6"/>
        <end position="27"/>
    </location>
</feature>
<proteinExistence type="predicted"/>
<evidence type="ECO:0000256" key="1">
    <source>
        <dbReference type="ARBA" id="ARBA00000085"/>
    </source>
</evidence>
<dbReference type="InterPro" id="IPR013767">
    <property type="entry name" value="PAS_fold"/>
</dbReference>
<feature type="transmembrane region" description="Helical" evidence="13">
    <location>
        <begin position="98"/>
        <end position="124"/>
    </location>
</feature>
<dbReference type="InterPro" id="IPR050351">
    <property type="entry name" value="BphY/WalK/GraS-like"/>
</dbReference>
<dbReference type="Gene3D" id="3.30.450.20">
    <property type="entry name" value="PAS domain"/>
    <property type="match status" value="1"/>
</dbReference>
<dbReference type="InterPro" id="IPR005467">
    <property type="entry name" value="His_kinase_dom"/>
</dbReference>
<dbReference type="Pfam" id="PF02518">
    <property type="entry name" value="HATPase_c"/>
    <property type="match status" value="1"/>
</dbReference>
<dbReference type="PROSITE" id="PS50109">
    <property type="entry name" value="HIS_KIN"/>
    <property type="match status" value="1"/>
</dbReference>
<comment type="caution">
    <text evidence="16">The sequence shown here is derived from an EMBL/GenBank/DDBJ whole genome shotgun (WGS) entry which is preliminary data.</text>
</comment>
<dbReference type="EMBL" id="BMFD01000004">
    <property type="protein sequence ID" value="GGC37290.1"/>
    <property type="molecule type" value="Genomic_DNA"/>
</dbReference>
<dbReference type="Gene3D" id="1.10.287.130">
    <property type="match status" value="1"/>
</dbReference>
<dbReference type="InterPro" id="IPR031621">
    <property type="entry name" value="HisKA_7TM"/>
</dbReference>
<evidence type="ECO:0000256" key="6">
    <source>
        <dbReference type="ARBA" id="ARBA00022692"/>
    </source>
</evidence>
<dbReference type="PANTHER" id="PTHR42878">
    <property type="entry name" value="TWO-COMPONENT HISTIDINE KINASE"/>
    <property type="match status" value="1"/>
</dbReference>